<evidence type="ECO:0000256" key="1">
    <source>
        <dbReference type="ARBA" id="ARBA00008791"/>
    </source>
</evidence>
<dbReference type="PANTHER" id="PTHR46268">
    <property type="entry name" value="STRESS RESPONSE PROTEIN NHAX"/>
    <property type="match status" value="1"/>
</dbReference>
<evidence type="ECO:0000259" key="2">
    <source>
        <dbReference type="Pfam" id="PF00582"/>
    </source>
</evidence>
<sequence>MTELILVGTDGSETAALAVTEAAGLAANLDAKLLILTAFPSLADTKLGEHARDMPAPKHWRSAQRAEAEKVLTTAVDSLGQSAISVETIAQEGDPAEAILRVAEKRQADIIVVGNKGMAGVKRFLLGSVPNKVAHHAPCSVFIVRTT</sequence>
<reference evidence="3 4" key="1">
    <citation type="submission" date="2015-12" db="EMBL/GenBank/DDBJ databases">
        <authorList>
            <person name="Shamseldin A."/>
            <person name="Moawad H."/>
            <person name="Abd El-Rahim W.M."/>
            <person name="Sadowsky M.J."/>
        </authorList>
    </citation>
    <scope>NUCLEOTIDE SEQUENCE [LARGE SCALE GENOMIC DNA]</scope>
    <source>
        <strain evidence="3 4">S43</strain>
    </source>
</reference>
<dbReference type="PRINTS" id="PR01438">
    <property type="entry name" value="UNVRSLSTRESS"/>
</dbReference>
<protein>
    <recommendedName>
        <fullName evidence="2">UspA domain-containing protein</fullName>
    </recommendedName>
</protein>
<dbReference type="RefSeq" id="WP_101852358.1">
    <property type="nucleotide sequence ID" value="NZ_LOMZ01000001.1"/>
</dbReference>
<comment type="caution">
    <text evidence="3">The sequence shown here is derived from an EMBL/GenBank/DDBJ whole genome shotgun (WGS) entry which is preliminary data.</text>
</comment>
<dbReference type="EMBL" id="LOMZ01000001">
    <property type="protein sequence ID" value="PLC12822.1"/>
    <property type="molecule type" value="Genomic_DNA"/>
</dbReference>
<dbReference type="InterPro" id="IPR014729">
    <property type="entry name" value="Rossmann-like_a/b/a_fold"/>
</dbReference>
<accession>A0A2N4T3N7</accession>
<dbReference type="InterPro" id="IPR006015">
    <property type="entry name" value="Universal_stress_UspA"/>
</dbReference>
<dbReference type="Proteomes" id="UP000234632">
    <property type="component" value="Unassembled WGS sequence"/>
</dbReference>
<dbReference type="Pfam" id="PF00582">
    <property type="entry name" value="Usp"/>
    <property type="match status" value="1"/>
</dbReference>
<name>A0A2N4T3N7_9MICC</name>
<evidence type="ECO:0000313" key="3">
    <source>
        <dbReference type="EMBL" id="PLC12822.1"/>
    </source>
</evidence>
<organism evidence="3 4">
    <name type="scientific">Kocuria flava</name>
    <dbReference type="NCBI Taxonomy" id="446860"/>
    <lineage>
        <taxon>Bacteria</taxon>
        <taxon>Bacillati</taxon>
        <taxon>Actinomycetota</taxon>
        <taxon>Actinomycetes</taxon>
        <taxon>Micrococcales</taxon>
        <taxon>Micrococcaceae</taxon>
        <taxon>Kocuria</taxon>
    </lineage>
</organism>
<dbReference type="AlphaFoldDB" id="A0A2N4T3N7"/>
<proteinExistence type="inferred from homology"/>
<gene>
    <name evidence="3" type="ORF">AUQ48_12035</name>
</gene>
<dbReference type="CDD" id="cd00293">
    <property type="entry name" value="USP-like"/>
    <property type="match status" value="1"/>
</dbReference>
<dbReference type="Gene3D" id="3.40.50.620">
    <property type="entry name" value="HUPs"/>
    <property type="match status" value="1"/>
</dbReference>
<dbReference type="InterPro" id="IPR006016">
    <property type="entry name" value="UspA"/>
</dbReference>
<dbReference type="SUPFAM" id="SSF52402">
    <property type="entry name" value="Adenine nucleotide alpha hydrolases-like"/>
    <property type="match status" value="1"/>
</dbReference>
<evidence type="ECO:0000313" key="4">
    <source>
        <dbReference type="Proteomes" id="UP000234632"/>
    </source>
</evidence>
<comment type="similarity">
    <text evidence="1">Belongs to the universal stress protein A family.</text>
</comment>
<dbReference type="PANTHER" id="PTHR46268:SF6">
    <property type="entry name" value="UNIVERSAL STRESS PROTEIN UP12"/>
    <property type="match status" value="1"/>
</dbReference>
<feature type="domain" description="UspA" evidence="2">
    <location>
        <begin position="1"/>
        <end position="145"/>
    </location>
</feature>